<dbReference type="GO" id="GO:0008531">
    <property type="term" value="F:riboflavin kinase activity"/>
    <property type="evidence" value="ECO:0007669"/>
    <property type="project" value="UniProtKB-UniRule"/>
</dbReference>
<dbReference type="SUPFAM" id="SSF52374">
    <property type="entry name" value="Nucleotidylyl transferase"/>
    <property type="match status" value="1"/>
</dbReference>
<dbReference type="GO" id="GO:0003919">
    <property type="term" value="F:FMN adenylyltransferase activity"/>
    <property type="evidence" value="ECO:0007669"/>
    <property type="project" value="UniProtKB-UniRule"/>
</dbReference>
<keyword evidence="9 15" id="KW-0418">Kinase</keyword>
<comment type="pathway">
    <text evidence="3 15">Cofactor biosynthesis; FMN biosynthesis; FMN from riboflavin (ATP route): step 1/1.</text>
</comment>
<comment type="pathway">
    <text evidence="2 15">Cofactor biosynthesis; FAD biosynthesis; FAD from FMN: step 1/1.</text>
</comment>
<dbReference type="CDD" id="cd02064">
    <property type="entry name" value="FAD_synthetase_N"/>
    <property type="match status" value="1"/>
</dbReference>
<dbReference type="SUPFAM" id="SSF82114">
    <property type="entry name" value="Riboflavin kinase-like"/>
    <property type="match status" value="1"/>
</dbReference>
<sequence length="314" mass="34278">MRIIRGLEQVRPEDRGASTALGNFDGVHLGHQAVIDLARAPDAPLGVITFEPHPREFFAPDAPPFRLMNAAARAHRLEKLGVERLFELRFDAALAALSAEEFARKVLAEALGVKRVVVGADFRFGKGRAGDAETLRRLGDELGFEVRAAGLVRGPAGEEISSTAIRRALLEGRPEDARRMLGHWHRIDGEVRHGDKRGRELGFPTANLSLERLLVPRHGVYAVLVEVLDGPFRGVRQGAASIGVRPTFGINAPNLEVHLLDFSGDLYGAQISVALVSFIRPEEKFDDVEALIARMREDCAEARRRLAAASVAAS</sequence>
<dbReference type="Pfam" id="PF06574">
    <property type="entry name" value="FAD_syn"/>
    <property type="match status" value="1"/>
</dbReference>
<dbReference type="EC" id="2.7.7.2" evidence="15"/>
<feature type="coiled-coil region" evidence="16">
    <location>
        <begin position="285"/>
        <end position="312"/>
    </location>
</feature>
<dbReference type="Gene3D" id="2.40.30.30">
    <property type="entry name" value="Riboflavin kinase-like"/>
    <property type="match status" value="1"/>
</dbReference>
<keyword evidence="19" id="KW-1185">Reference proteome</keyword>
<evidence type="ECO:0000256" key="6">
    <source>
        <dbReference type="ARBA" id="ARBA00022679"/>
    </source>
</evidence>
<evidence type="ECO:0000256" key="12">
    <source>
        <dbReference type="ARBA" id="ARBA00023268"/>
    </source>
</evidence>
<evidence type="ECO:0000256" key="11">
    <source>
        <dbReference type="ARBA" id="ARBA00022840"/>
    </source>
</evidence>
<dbReference type="GO" id="GO:0009398">
    <property type="term" value="P:FMN biosynthetic process"/>
    <property type="evidence" value="ECO:0007669"/>
    <property type="project" value="UniProtKB-UniRule"/>
</dbReference>
<organism evidence="18 19">
    <name type="scientific">Oceanicella actignis</name>
    <dbReference type="NCBI Taxonomy" id="1189325"/>
    <lineage>
        <taxon>Bacteria</taxon>
        <taxon>Pseudomonadati</taxon>
        <taxon>Pseudomonadota</taxon>
        <taxon>Alphaproteobacteria</taxon>
        <taxon>Rhodobacterales</taxon>
        <taxon>Paracoccaceae</taxon>
        <taxon>Oceanicella</taxon>
    </lineage>
</organism>
<evidence type="ECO:0000256" key="8">
    <source>
        <dbReference type="ARBA" id="ARBA00022741"/>
    </source>
</evidence>
<dbReference type="NCBIfam" id="TIGR00083">
    <property type="entry name" value="ribF"/>
    <property type="match status" value="1"/>
</dbReference>
<comment type="catalytic activity">
    <reaction evidence="13 15">
        <text>riboflavin + ATP = FMN + ADP + H(+)</text>
        <dbReference type="Rhea" id="RHEA:14357"/>
        <dbReference type="ChEBI" id="CHEBI:15378"/>
        <dbReference type="ChEBI" id="CHEBI:30616"/>
        <dbReference type="ChEBI" id="CHEBI:57986"/>
        <dbReference type="ChEBI" id="CHEBI:58210"/>
        <dbReference type="ChEBI" id="CHEBI:456216"/>
        <dbReference type="EC" id="2.7.1.26"/>
    </reaction>
</comment>
<keyword evidence="8 15" id="KW-0547">Nucleotide-binding</keyword>
<comment type="similarity">
    <text evidence="15">Belongs to the ribF family.</text>
</comment>
<evidence type="ECO:0000256" key="7">
    <source>
        <dbReference type="ARBA" id="ARBA00022695"/>
    </source>
</evidence>
<accession>A0A1M7TY58</accession>
<evidence type="ECO:0000256" key="3">
    <source>
        <dbReference type="ARBA" id="ARBA00005201"/>
    </source>
</evidence>
<dbReference type="Pfam" id="PF01687">
    <property type="entry name" value="Flavokinase"/>
    <property type="match status" value="1"/>
</dbReference>
<dbReference type="OrthoDB" id="9803667at2"/>
<dbReference type="PANTHER" id="PTHR22749">
    <property type="entry name" value="RIBOFLAVIN KINASE/FMN ADENYLYLTRANSFERASE"/>
    <property type="match status" value="1"/>
</dbReference>
<dbReference type="InterPro" id="IPR015864">
    <property type="entry name" value="FAD_synthase"/>
</dbReference>
<dbReference type="InterPro" id="IPR002606">
    <property type="entry name" value="Riboflavin_kinase_bac"/>
</dbReference>
<keyword evidence="11 15" id="KW-0067">ATP-binding</keyword>
<evidence type="ECO:0000313" key="19">
    <source>
        <dbReference type="Proteomes" id="UP000184066"/>
    </source>
</evidence>
<dbReference type="STRING" id="1189325.SAMN04488119_11097"/>
<comment type="function">
    <text evidence="1">Catalyzes the phosphorylation of riboflavin to FMN followed by the adenylation of FMN to FAD.</text>
</comment>
<dbReference type="InterPro" id="IPR023468">
    <property type="entry name" value="Riboflavin_kinase"/>
</dbReference>
<dbReference type="SMART" id="SM00904">
    <property type="entry name" value="Flavokinase"/>
    <property type="match status" value="1"/>
</dbReference>
<dbReference type="AlphaFoldDB" id="A0A1M7TY58"/>
<dbReference type="FunFam" id="3.40.50.620:FF:000021">
    <property type="entry name" value="Riboflavin biosynthesis protein"/>
    <property type="match status" value="1"/>
</dbReference>
<dbReference type="PANTHER" id="PTHR22749:SF6">
    <property type="entry name" value="RIBOFLAVIN KINASE"/>
    <property type="match status" value="1"/>
</dbReference>
<comment type="catalytic activity">
    <reaction evidence="14 15">
        <text>FMN + ATP + H(+) = FAD + diphosphate</text>
        <dbReference type="Rhea" id="RHEA:17237"/>
        <dbReference type="ChEBI" id="CHEBI:15378"/>
        <dbReference type="ChEBI" id="CHEBI:30616"/>
        <dbReference type="ChEBI" id="CHEBI:33019"/>
        <dbReference type="ChEBI" id="CHEBI:57692"/>
        <dbReference type="ChEBI" id="CHEBI:58210"/>
        <dbReference type="EC" id="2.7.7.2"/>
    </reaction>
</comment>
<gene>
    <name evidence="18" type="ORF">SAMN05216200_11197</name>
</gene>
<keyword evidence="5 15" id="KW-0288">FMN</keyword>
<dbReference type="InterPro" id="IPR023465">
    <property type="entry name" value="Riboflavin_kinase_dom_sf"/>
</dbReference>
<evidence type="ECO:0000256" key="10">
    <source>
        <dbReference type="ARBA" id="ARBA00022827"/>
    </source>
</evidence>
<keyword evidence="7 15" id="KW-0548">Nucleotidyltransferase</keyword>
<proteinExistence type="inferred from homology"/>
<evidence type="ECO:0000256" key="5">
    <source>
        <dbReference type="ARBA" id="ARBA00022643"/>
    </source>
</evidence>
<keyword evidence="12" id="KW-0511">Multifunctional enzyme</keyword>
<feature type="domain" description="Riboflavin kinase" evidence="17">
    <location>
        <begin position="180"/>
        <end position="307"/>
    </location>
</feature>
<evidence type="ECO:0000313" key="18">
    <source>
        <dbReference type="EMBL" id="SHN75702.1"/>
    </source>
</evidence>
<name>A0A1M7TY58_9RHOB</name>
<dbReference type="GO" id="GO:0005524">
    <property type="term" value="F:ATP binding"/>
    <property type="evidence" value="ECO:0007669"/>
    <property type="project" value="UniProtKB-UniRule"/>
</dbReference>
<dbReference type="RefSeq" id="WP_072748271.1">
    <property type="nucleotide sequence ID" value="NZ_FOHL01000010.1"/>
</dbReference>
<dbReference type="InterPro" id="IPR015865">
    <property type="entry name" value="Riboflavin_kinase_bac/euk"/>
</dbReference>
<dbReference type="EC" id="2.7.1.26" evidence="15"/>
<keyword evidence="4 15" id="KW-0285">Flavoprotein</keyword>
<dbReference type="Proteomes" id="UP000184066">
    <property type="component" value="Unassembled WGS sequence"/>
</dbReference>
<dbReference type="GO" id="GO:0009231">
    <property type="term" value="P:riboflavin biosynthetic process"/>
    <property type="evidence" value="ECO:0007669"/>
    <property type="project" value="InterPro"/>
</dbReference>
<evidence type="ECO:0000256" key="1">
    <source>
        <dbReference type="ARBA" id="ARBA00002121"/>
    </source>
</evidence>
<evidence type="ECO:0000256" key="15">
    <source>
        <dbReference type="PIRNR" id="PIRNR004491"/>
    </source>
</evidence>
<dbReference type="EMBL" id="FRDL01000011">
    <property type="protein sequence ID" value="SHN75702.1"/>
    <property type="molecule type" value="Genomic_DNA"/>
</dbReference>
<evidence type="ECO:0000256" key="16">
    <source>
        <dbReference type="SAM" id="Coils"/>
    </source>
</evidence>
<evidence type="ECO:0000256" key="4">
    <source>
        <dbReference type="ARBA" id="ARBA00022630"/>
    </source>
</evidence>
<dbReference type="PIRSF" id="PIRSF004491">
    <property type="entry name" value="FAD_Synth"/>
    <property type="match status" value="1"/>
</dbReference>
<dbReference type="UniPathway" id="UPA00276">
    <property type="reaction ID" value="UER00406"/>
</dbReference>
<evidence type="ECO:0000256" key="2">
    <source>
        <dbReference type="ARBA" id="ARBA00004726"/>
    </source>
</evidence>
<reference evidence="18 19" key="1">
    <citation type="submission" date="2016-12" db="EMBL/GenBank/DDBJ databases">
        <authorList>
            <person name="Song W.-J."/>
            <person name="Kurnit D.M."/>
        </authorList>
    </citation>
    <scope>NUCLEOTIDE SEQUENCE [LARGE SCALE GENOMIC DNA]</scope>
    <source>
        <strain evidence="18 19">CGMCC 1.10808</strain>
    </source>
</reference>
<evidence type="ECO:0000259" key="17">
    <source>
        <dbReference type="SMART" id="SM00904"/>
    </source>
</evidence>
<keyword evidence="16" id="KW-0175">Coiled coil</keyword>
<dbReference type="InterPro" id="IPR014729">
    <property type="entry name" value="Rossmann-like_a/b/a_fold"/>
</dbReference>
<dbReference type="UniPathway" id="UPA00277">
    <property type="reaction ID" value="UER00407"/>
</dbReference>
<keyword evidence="10 15" id="KW-0274">FAD</keyword>
<dbReference type="Gene3D" id="3.40.50.620">
    <property type="entry name" value="HUPs"/>
    <property type="match status" value="1"/>
</dbReference>
<protein>
    <recommendedName>
        <fullName evidence="15">Riboflavin biosynthesis protein</fullName>
    </recommendedName>
    <domain>
        <recommendedName>
            <fullName evidence="15">Riboflavin kinase</fullName>
            <ecNumber evidence="15">2.7.1.26</ecNumber>
        </recommendedName>
        <alternativeName>
            <fullName evidence="15">Flavokinase</fullName>
        </alternativeName>
    </domain>
    <domain>
        <recommendedName>
            <fullName evidence="15">FMN adenylyltransferase</fullName>
            <ecNumber evidence="15">2.7.7.2</ecNumber>
        </recommendedName>
        <alternativeName>
            <fullName evidence="15">FAD pyrophosphorylase</fullName>
        </alternativeName>
        <alternativeName>
            <fullName evidence="15">FAD synthase</fullName>
        </alternativeName>
    </domain>
</protein>
<dbReference type="NCBIfam" id="NF004160">
    <property type="entry name" value="PRK05627.1-3"/>
    <property type="match status" value="1"/>
</dbReference>
<evidence type="ECO:0000256" key="14">
    <source>
        <dbReference type="ARBA" id="ARBA00049494"/>
    </source>
</evidence>
<evidence type="ECO:0000256" key="9">
    <source>
        <dbReference type="ARBA" id="ARBA00022777"/>
    </source>
</evidence>
<evidence type="ECO:0000256" key="13">
    <source>
        <dbReference type="ARBA" id="ARBA00047880"/>
    </source>
</evidence>
<dbReference type="GO" id="GO:0006747">
    <property type="term" value="P:FAD biosynthetic process"/>
    <property type="evidence" value="ECO:0007669"/>
    <property type="project" value="UniProtKB-UniRule"/>
</dbReference>
<keyword evidence="6 15" id="KW-0808">Transferase</keyword>